<evidence type="ECO:0000256" key="8">
    <source>
        <dbReference type="SAM" id="MobiDB-lite"/>
    </source>
</evidence>
<dbReference type="OrthoDB" id="6136301at2759"/>
<feature type="transmembrane region" description="Helical" evidence="7">
    <location>
        <begin position="489"/>
        <end position="507"/>
    </location>
</feature>
<evidence type="ECO:0000256" key="5">
    <source>
        <dbReference type="ARBA" id="ARBA00022989"/>
    </source>
</evidence>
<evidence type="ECO:0000256" key="7">
    <source>
        <dbReference type="RuleBase" id="RU910716"/>
    </source>
</evidence>
<feature type="transmembrane region" description="Helical" evidence="7">
    <location>
        <begin position="416"/>
        <end position="442"/>
    </location>
</feature>
<evidence type="ECO:0000256" key="6">
    <source>
        <dbReference type="ARBA" id="ARBA00023136"/>
    </source>
</evidence>
<dbReference type="InterPro" id="IPR050895">
    <property type="entry name" value="XK-related_scramblase"/>
</dbReference>
<dbReference type="AlphaFoldDB" id="A0A6P6XYS4"/>
<feature type="region of interest" description="Disordered" evidence="8">
    <location>
        <begin position="452"/>
        <end position="471"/>
    </location>
</feature>
<dbReference type="GO" id="GO:0005886">
    <property type="term" value="C:plasma membrane"/>
    <property type="evidence" value="ECO:0007669"/>
    <property type="project" value="UniProtKB-SubCell"/>
</dbReference>
<feature type="transmembrane region" description="Helical" evidence="7">
    <location>
        <begin position="774"/>
        <end position="796"/>
    </location>
</feature>
<keyword evidence="9" id="KW-1185">Reference proteome</keyword>
<feature type="compositionally biased region" description="Low complexity" evidence="8">
    <location>
        <begin position="192"/>
        <end position="206"/>
    </location>
</feature>
<feature type="compositionally biased region" description="Low complexity" evidence="8">
    <location>
        <begin position="27"/>
        <end position="61"/>
    </location>
</feature>
<gene>
    <name evidence="10" type="primary">LOC113791528</name>
</gene>
<keyword evidence="6 7" id="KW-0472">Membrane</keyword>
<dbReference type="KEGG" id="dpte:113791528"/>
<evidence type="ECO:0000256" key="3">
    <source>
        <dbReference type="ARBA" id="ARBA00022475"/>
    </source>
</evidence>
<feature type="region of interest" description="Disordered" evidence="8">
    <location>
        <begin position="145"/>
        <end position="231"/>
    </location>
</feature>
<organism evidence="9 10">
    <name type="scientific">Dermatophagoides pteronyssinus</name>
    <name type="common">European house dust mite</name>
    <dbReference type="NCBI Taxonomy" id="6956"/>
    <lineage>
        <taxon>Eukaryota</taxon>
        <taxon>Metazoa</taxon>
        <taxon>Ecdysozoa</taxon>
        <taxon>Arthropoda</taxon>
        <taxon>Chelicerata</taxon>
        <taxon>Arachnida</taxon>
        <taxon>Acari</taxon>
        <taxon>Acariformes</taxon>
        <taxon>Sarcoptiformes</taxon>
        <taxon>Astigmata</taxon>
        <taxon>Psoroptidia</taxon>
        <taxon>Analgoidea</taxon>
        <taxon>Pyroglyphidae</taxon>
        <taxon>Dermatophagoidinae</taxon>
        <taxon>Dermatophagoides</taxon>
    </lineage>
</organism>
<keyword evidence="4 7" id="KW-0812">Transmembrane</keyword>
<keyword evidence="3" id="KW-1003">Cell membrane</keyword>
<protein>
    <recommendedName>
        <fullName evidence="7">XK-related protein</fullName>
    </recommendedName>
</protein>
<dbReference type="PANTHER" id="PTHR16024">
    <property type="entry name" value="XK-RELATED PROTEIN"/>
    <property type="match status" value="1"/>
</dbReference>
<evidence type="ECO:0000256" key="4">
    <source>
        <dbReference type="ARBA" id="ARBA00022692"/>
    </source>
</evidence>
<proteinExistence type="inferred from homology"/>
<feature type="transmembrane region" description="Helical" evidence="7">
    <location>
        <begin position="710"/>
        <end position="730"/>
    </location>
</feature>
<accession>A0A6P6XYS4</accession>
<feature type="transmembrane region" description="Helical" evidence="7">
    <location>
        <begin position="750"/>
        <end position="767"/>
    </location>
</feature>
<dbReference type="PANTHER" id="PTHR16024:SF10">
    <property type="entry name" value="XK-RELATED PROTEIN"/>
    <property type="match status" value="1"/>
</dbReference>
<feature type="transmembrane region" description="Helical" evidence="7">
    <location>
        <begin position="382"/>
        <end position="410"/>
    </location>
</feature>
<evidence type="ECO:0000313" key="9">
    <source>
        <dbReference type="Proteomes" id="UP000515146"/>
    </source>
</evidence>
<comment type="similarity">
    <text evidence="2 7">Belongs to the XK family.</text>
</comment>
<name>A0A6P6XYS4_DERPT</name>
<evidence type="ECO:0000313" key="10">
    <source>
        <dbReference type="RefSeq" id="XP_027197119.1"/>
    </source>
</evidence>
<feature type="region of interest" description="Disordered" evidence="8">
    <location>
        <begin position="1"/>
        <end position="75"/>
    </location>
</feature>
<feature type="compositionally biased region" description="Polar residues" evidence="8">
    <location>
        <begin position="1"/>
        <end position="26"/>
    </location>
</feature>
<dbReference type="RefSeq" id="XP_027197119.1">
    <property type="nucleotide sequence ID" value="XM_027341318.1"/>
</dbReference>
<feature type="compositionally biased region" description="Low complexity" evidence="8">
    <location>
        <begin position="145"/>
        <end position="159"/>
    </location>
</feature>
<evidence type="ECO:0000256" key="1">
    <source>
        <dbReference type="ARBA" id="ARBA00004651"/>
    </source>
</evidence>
<keyword evidence="5 7" id="KW-1133">Transmembrane helix</keyword>
<comment type="subcellular location">
    <subcellularLocation>
        <location evidence="1">Cell membrane</location>
        <topology evidence="1">Multi-pass membrane protein</topology>
    </subcellularLocation>
    <subcellularLocation>
        <location evidence="7">Membrane</location>
        <topology evidence="7">Multi-pass membrane protein</topology>
    </subcellularLocation>
</comment>
<feature type="compositionally biased region" description="Polar residues" evidence="8">
    <location>
        <begin position="66"/>
        <end position="75"/>
    </location>
</feature>
<sequence length="848" mass="96399">MMRLQQQHFTPVTKQQQSIQSSPYVVNSSSSTTTLLKKNNNGELDSSCSTNGSSKSTSSISAVIQPDSSSSPSTAFLLTKSDQSSFRKFPLNSANQQQEKEKFSMHPINSQAISTLQRFQQQQQLMGTPTNSSNNRRTTMYRLSSFNEQSSSSPPGLSSATNNNVGGDLTNEPLPLMTPTYESIDVNNLIDNNTNTTNQTAANSSQGTSDGGHCEESTTTATTTTNGCMSDNPTVTIPDNHRLFAGSSSHHHHYNRNTSSIMPMSGIMTPFTFGHHHNHNHHQQLLHNHYPFTSNIGGYLTRSSHYYYHNPDYYHHQYGLHNVPMSSSSSSPPLLYVGHSGGDCDDIDDTRNSLSFHPSSTVTVSPFNNNNNHIKDEQDFDIFNAIFALISLMLYCCCSGSTLILAYFLWRHEQDWLLFLLTIFATLIPSIIVNIISLKWLLNDNHRQQYEQQQQNNNNISNGGTSTTTNETTTTTFFLRRPNIGPCGWMFRILLHIILLGPVLRYVELLRYGVKSWSDKRRRVDYHNNGGQKDGGGGWSSTTTALPSLSTTLPRPRFQSSIGPGSLPDFEPAVNKSNTQEKSSFNRIDYYLLTVAEDRDTSLLSLFQCLMQCTIQMILHLHSLISHWYFEHHHHLNNYNHNYTEYVQITVILLALFETSWSISSYHRALRRASYDKRNLSAFGTIIQSCWHCLTLASRLLAISLFLHQFGYWLLPIGIGHWGIMTIWIMHQGTHFFDTELGRPNPCQEYMFNMLIGLIYLFVFINLKDEPTRFKYLAFYTIIMAEDITFASLWFLRIETDYFWSLHSILFAAVPILFIASILVMQFYYWFVHPNGRPLIINKAARCC</sequence>
<evidence type="ECO:0000256" key="2">
    <source>
        <dbReference type="ARBA" id="ARBA00008789"/>
    </source>
</evidence>
<reference evidence="10" key="1">
    <citation type="submission" date="2025-08" db="UniProtKB">
        <authorList>
            <consortium name="RefSeq"/>
        </authorList>
    </citation>
    <scope>IDENTIFICATION</scope>
    <source>
        <strain evidence="10">Airmid</strain>
    </source>
</reference>
<dbReference type="Proteomes" id="UP000515146">
    <property type="component" value="Unplaced"/>
</dbReference>
<dbReference type="InParanoid" id="A0A6P6XYS4"/>
<feature type="transmembrane region" description="Helical" evidence="7">
    <location>
        <begin position="808"/>
        <end position="831"/>
    </location>
</feature>
<dbReference type="Pfam" id="PF09815">
    <property type="entry name" value="XK-related"/>
    <property type="match status" value="1"/>
</dbReference>
<dbReference type="InterPro" id="IPR018629">
    <property type="entry name" value="XK-rel"/>
</dbReference>